<gene>
    <name evidence="1" type="ORF">CRYO30217_03403</name>
</gene>
<keyword evidence="2" id="KW-1185">Reference proteome</keyword>
<accession>A0A916NJN2</accession>
<protein>
    <recommendedName>
        <fullName evidence="3">Lipoprotein</fullName>
    </recommendedName>
</protein>
<proteinExistence type="predicted"/>
<dbReference type="KEGG" id="ptan:CRYO30217_03403"/>
<evidence type="ECO:0008006" key="3">
    <source>
        <dbReference type="Google" id="ProtNLM"/>
    </source>
</evidence>
<dbReference type="AlphaFoldDB" id="A0A916NJN2"/>
<organism evidence="1 2">
    <name type="scientific">Parvicella tangerina</name>
    <dbReference type="NCBI Taxonomy" id="2829795"/>
    <lineage>
        <taxon>Bacteria</taxon>
        <taxon>Pseudomonadati</taxon>
        <taxon>Bacteroidota</taxon>
        <taxon>Flavobacteriia</taxon>
        <taxon>Flavobacteriales</taxon>
        <taxon>Parvicellaceae</taxon>
        <taxon>Parvicella</taxon>
    </lineage>
</organism>
<dbReference type="Proteomes" id="UP000683507">
    <property type="component" value="Chromosome"/>
</dbReference>
<evidence type="ECO:0000313" key="2">
    <source>
        <dbReference type="Proteomes" id="UP000683507"/>
    </source>
</evidence>
<name>A0A916NJN2_9FLAO</name>
<dbReference type="RefSeq" id="WP_258543578.1">
    <property type="nucleotide sequence ID" value="NZ_OU015584.1"/>
</dbReference>
<evidence type="ECO:0000313" key="1">
    <source>
        <dbReference type="EMBL" id="CAG5087161.1"/>
    </source>
</evidence>
<dbReference type="EMBL" id="OU015584">
    <property type="protein sequence ID" value="CAG5087161.1"/>
    <property type="molecule type" value="Genomic_DNA"/>
</dbReference>
<reference evidence="1" key="1">
    <citation type="submission" date="2021-04" db="EMBL/GenBank/DDBJ databases">
        <authorList>
            <person name="Rodrigo-Torres L."/>
            <person name="Arahal R. D."/>
            <person name="Lucena T."/>
        </authorList>
    </citation>
    <scope>NUCLEOTIDE SEQUENCE</scope>
    <source>
        <strain evidence="1">AS29M-1</strain>
    </source>
</reference>
<dbReference type="PROSITE" id="PS51257">
    <property type="entry name" value="PROKAR_LIPOPROTEIN"/>
    <property type="match status" value="1"/>
</dbReference>
<sequence length="162" mass="18018">MKTFYYSILAVGILFTACAKEEASEIKEEITISKEVKAEVVNGETTVTITTTENGETTTEILTGSEAEAYMSEEHIPDGEHSTDAKVIVKKMDHDVNIDLDIDEILNDPELKDLDEATRAKIKTALEGAMEDMEFDIDVEYTDAESDESIVKTKVMVIDEDE</sequence>